<protein>
    <submittedName>
        <fullName evidence="2">Ribonuclease D</fullName>
    </submittedName>
</protein>
<dbReference type="Gene3D" id="1.10.150.80">
    <property type="entry name" value="HRDC domain"/>
    <property type="match status" value="2"/>
</dbReference>
<proteinExistence type="predicted"/>
<dbReference type="EMBL" id="BAABBN010000012">
    <property type="protein sequence ID" value="GAA3937729.1"/>
    <property type="molecule type" value="Genomic_DNA"/>
</dbReference>
<feature type="domain" description="HRDC" evidence="1">
    <location>
        <begin position="219"/>
        <end position="298"/>
    </location>
</feature>
<dbReference type="InterPro" id="IPR051086">
    <property type="entry name" value="RNase_D-like"/>
</dbReference>
<dbReference type="Pfam" id="PF01612">
    <property type="entry name" value="DNA_pol_A_exo1"/>
    <property type="match status" value="1"/>
</dbReference>
<dbReference type="PANTHER" id="PTHR47649">
    <property type="entry name" value="RIBONUCLEASE D"/>
    <property type="match status" value="1"/>
</dbReference>
<dbReference type="InterPro" id="IPR002121">
    <property type="entry name" value="HRDC_dom"/>
</dbReference>
<evidence type="ECO:0000259" key="1">
    <source>
        <dbReference type="PROSITE" id="PS50967"/>
    </source>
</evidence>
<dbReference type="InterPro" id="IPR048579">
    <property type="entry name" value="RNAseD_HRDC_C"/>
</dbReference>
<dbReference type="InterPro" id="IPR044876">
    <property type="entry name" value="HRDC_dom_sf"/>
</dbReference>
<dbReference type="SUPFAM" id="SSF47819">
    <property type="entry name" value="HRDC-like"/>
    <property type="match status" value="2"/>
</dbReference>
<dbReference type="Pfam" id="PF00570">
    <property type="entry name" value="HRDC"/>
    <property type="match status" value="1"/>
</dbReference>
<dbReference type="SMART" id="SM00474">
    <property type="entry name" value="35EXOc"/>
    <property type="match status" value="1"/>
</dbReference>
<dbReference type="InterPro" id="IPR036397">
    <property type="entry name" value="RNaseH_sf"/>
</dbReference>
<dbReference type="Proteomes" id="UP001501565">
    <property type="component" value="Unassembled WGS sequence"/>
</dbReference>
<evidence type="ECO:0000313" key="3">
    <source>
        <dbReference type="Proteomes" id="UP001501565"/>
    </source>
</evidence>
<dbReference type="CDD" id="cd06142">
    <property type="entry name" value="RNaseD_exo"/>
    <property type="match status" value="1"/>
</dbReference>
<dbReference type="PROSITE" id="PS50967">
    <property type="entry name" value="HRDC"/>
    <property type="match status" value="1"/>
</dbReference>
<dbReference type="InterPro" id="IPR002562">
    <property type="entry name" value="3'-5'_exonuclease_dom"/>
</dbReference>
<dbReference type="InterPro" id="IPR012337">
    <property type="entry name" value="RNaseH-like_sf"/>
</dbReference>
<dbReference type="InterPro" id="IPR010997">
    <property type="entry name" value="HRDC-like_sf"/>
</dbReference>
<name>A0ABP7N7M7_9GAMM</name>
<dbReference type="RefSeq" id="WP_344800159.1">
    <property type="nucleotide sequence ID" value="NZ_BAABBN010000012.1"/>
</dbReference>
<accession>A0ABP7N7M7</accession>
<dbReference type="PANTHER" id="PTHR47649:SF1">
    <property type="entry name" value="RIBONUCLEASE D"/>
    <property type="match status" value="1"/>
</dbReference>
<gene>
    <name evidence="2" type="primary">rnd</name>
    <name evidence="2" type="ORF">GCM10022277_37570</name>
</gene>
<dbReference type="Pfam" id="PF21293">
    <property type="entry name" value="RNAseD_HRDC_C"/>
    <property type="match status" value="1"/>
</dbReference>
<evidence type="ECO:0000313" key="2">
    <source>
        <dbReference type="EMBL" id="GAA3937729.1"/>
    </source>
</evidence>
<dbReference type="SUPFAM" id="SSF53098">
    <property type="entry name" value="Ribonuclease H-like"/>
    <property type="match status" value="1"/>
</dbReference>
<sequence>MQSQNTNNVPVQFVTTDQMLTDLSEEWSELPWIALDTEFVRRDTYRAIPALIQIFDGESVWLIDPKSGVDLSPLALVMTSDCVKILHSAAEDLGVLFQCTGVWIENLHDTQLAMSLLNLGQSVGYQKMISTMLEVELEKDETQSDWLRRPLSDQQVRYAADDVIYLAQAWLKLYEQLAEFDRLAWLNEDCQTLVDRSRELYEMNGDLPFQRVKGIGRLNRRALAVVRALAIWREKVAAEKDIPKGRILADRQIVEIGLRKSTSLVEFDQLAVPKGIIRNYGVLMGELVKGAMALDEDLLPPRFTLLPKDAKSWLDAVYKPVKEAALSQNLDAAVICRKKQFQEMINHAWRNNEMGDWPEDIIGWRKDLIEEGVVEAMKSLLD</sequence>
<reference evidence="3" key="1">
    <citation type="journal article" date="2019" name="Int. J. Syst. Evol. Microbiol.">
        <title>The Global Catalogue of Microorganisms (GCM) 10K type strain sequencing project: providing services to taxonomists for standard genome sequencing and annotation.</title>
        <authorList>
            <consortium name="The Broad Institute Genomics Platform"/>
            <consortium name="The Broad Institute Genome Sequencing Center for Infectious Disease"/>
            <person name="Wu L."/>
            <person name="Ma J."/>
        </authorList>
    </citation>
    <scope>NUCLEOTIDE SEQUENCE [LARGE SCALE GENOMIC DNA]</scope>
    <source>
        <strain evidence="3">JCM 17551</strain>
    </source>
</reference>
<organism evidence="2 3">
    <name type="scientific">Litoribacillus peritrichatus</name>
    <dbReference type="NCBI Taxonomy" id="718191"/>
    <lineage>
        <taxon>Bacteria</taxon>
        <taxon>Pseudomonadati</taxon>
        <taxon>Pseudomonadota</taxon>
        <taxon>Gammaproteobacteria</taxon>
        <taxon>Oceanospirillales</taxon>
        <taxon>Oceanospirillaceae</taxon>
        <taxon>Litoribacillus</taxon>
    </lineage>
</organism>
<keyword evidence="3" id="KW-1185">Reference proteome</keyword>
<comment type="caution">
    <text evidence="2">The sequence shown here is derived from an EMBL/GenBank/DDBJ whole genome shotgun (WGS) entry which is preliminary data.</text>
</comment>
<dbReference type="Gene3D" id="3.30.420.10">
    <property type="entry name" value="Ribonuclease H-like superfamily/Ribonuclease H"/>
    <property type="match status" value="1"/>
</dbReference>